<dbReference type="EMBL" id="JAEQNA010000002">
    <property type="protein sequence ID" value="MBL0420595.1"/>
    <property type="molecule type" value="Genomic_DNA"/>
</dbReference>
<gene>
    <name evidence="2" type="ORF">JI739_09595</name>
</gene>
<name>A0A936ZNJ4_9BURK</name>
<dbReference type="RefSeq" id="WP_201683661.1">
    <property type="nucleotide sequence ID" value="NZ_JAEQNA010000002.1"/>
</dbReference>
<evidence type="ECO:0000256" key="1">
    <source>
        <dbReference type="SAM" id="MobiDB-lite"/>
    </source>
</evidence>
<sequence length="254" mass="27130">MSRLRAELQRLYAAQRPGADTEPLDLLGPHGRMRAMVLELGGRDGCDAITRVWQGVQAELRLPAPAVAVNGVDGLQLWFSLAEPVPWTQGAAFLDALRRRYLGELAPERVRLHPRGNGAGPAPTPPATLPPSEVAPGRWSAFLAPDLARLFADEPWLDLPPGRDAQAELLAPLRTIGAEELRQAMERMLQPSAEPAPASTEPAPTDPQPPRGAGGNSDPRTFLLAVMNDAAVALPLRIEAAKALLCAPAETGRS</sequence>
<organism evidence="2 3">
    <name type="scientific">Ramlibacter aurantiacus</name>
    <dbReference type="NCBI Taxonomy" id="2801330"/>
    <lineage>
        <taxon>Bacteria</taxon>
        <taxon>Pseudomonadati</taxon>
        <taxon>Pseudomonadota</taxon>
        <taxon>Betaproteobacteria</taxon>
        <taxon>Burkholderiales</taxon>
        <taxon>Comamonadaceae</taxon>
        <taxon>Ramlibacter</taxon>
    </lineage>
</organism>
<proteinExistence type="predicted"/>
<feature type="region of interest" description="Disordered" evidence="1">
    <location>
        <begin position="190"/>
        <end position="220"/>
    </location>
</feature>
<evidence type="ECO:0000313" key="2">
    <source>
        <dbReference type="EMBL" id="MBL0420595.1"/>
    </source>
</evidence>
<comment type="caution">
    <text evidence="2">The sequence shown here is derived from an EMBL/GenBank/DDBJ whole genome shotgun (WGS) entry which is preliminary data.</text>
</comment>
<accession>A0A936ZNJ4</accession>
<reference evidence="2" key="1">
    <citation type="submission" date="2021-01" db="EMBL/GenBank/DDBJ databases">
        <title>Ramlibacter sp. strain AW1 16S ribosomal RNA gene Genome sequencing and assembly.</title>
        <authorList>
            <person name="Kang M."/>
        </authorList>
    </citation>
    <scope>NUCLEOTIDE SEQUENCE</scope>
    <source>
        <strain evidence="2">AW1</strain>
    </source>
</reference>
<feature type="compositionally biased region" description="Low complexity" evidence="1">
    <location>
        <begin position="191"/>
        <end position="203"/>
    </location>
</feature>
<protein>
    <submittedName>
        <fullName evidence="2">Uncharacterized protein</fullName>
    </submittedName>
</protein>
<dbReference type="Proteomes" id="UP000613011">
    <property type="component" value="Unassembled WGS sequence"/>
</dbReference>
<evidence type="ECO:0000313" key="3">
    <source>
        <dbReference type="Proteomes" id="UP000613011"/>
    </source>
</evidence>
<dbReference type="AlphaFoldDB" id="A0A936ZNJ4"/>
<keyword evidence="3" id="KW-1185">Reference proteome</keyword>
<feature type="region of interest" description="Disordered" evidence="1">
    <location>
        <begin position="112"/>
        <end position="133"/>
    </location>
</feature>